<accession>A0ABN5M8J6</accession>
<evidence type="ECO:0000313" key="2">
    <source>
        <dbReference type="EMBL" id="AWX94354.1"/>
    </source>
</evidence>
<dbReference type="EMBL" id="CP030239">
    <property type="protein sequence ID" value="AWX94354.1"/>
    <property type="molecule type" value="Genomic_DNA"/>
</dbReference>
<keyword evidence="3" id="KW-1185">Reference proteome</keyword>
<name>A0ABN5M8J6_9RHOB</name>
<proteinExistence type="predicted"/>
<feature type="compositionally biased region" description="Basic and acidic residues" evidence="1">
    <location>
        <begin position="43"/>
        <end position="52"/>
    </location>
</feature>
<gene>
    <name evidence="2" type="ORF">DPM13_02350</name>
</gene>
<evidence type="ECO:0000313" key="3">
    <source>
        <dbReference type="Proteomes" id="UP000249922"/>
    </source>
</evidence>
<feature type="region of interest" description="Disordered" evidence="1">
    <location>
        <begin position="27"/>
        <end position="71"/>
    </location>
</feature>
<reference evidence="2 3" key="1">
    <citation type="submission" date="2018-06" db="EMBL/GenBank/DDBJ databases">
        <title>Complete genome sequence of Paracoccus mutanolyticus strain RSP-02 isolated from cellulosic waste.</title>
        <authorList>
            <person name="Amrutha R.N."/>
            <person name="Shrivastav A."/>
            <person name="Buddana S.K."/>
            <person name="Deshpande U."/>
            <person name="Prakasham R.S."/>
        </authorList>
    </citation>
    <scope>NUCLEOTIDE SEQUENCE [LARGE SCALE GENOMIC DNA]</scope>
    <source>
        <strain evidence="2 3">RSP-02</strain>
    </source>
</reference>
<dbReference type="Proteomes" id="UP000249922">
    <property type="component" value="Chromosome"/>
</dbReference>
<evidence type="ECO:0000256" key="1">
    <source>
        <dbReference type="SAM" id="MobiDB-lite"/>
    </source>
</evidence>
<organism evidence="2 3">
    <name type="scientific">Paracoccus mutanolyticus</name>
    <dbReference type="NCBI Taxonomy" id="1499308"/>
    <lineage>
        <taxon>Bacteria</taxon>
        <taxon>Pseudomonadati</taxon>
        <taxon>Pseudomonadota</taxon>
        <taxon>Alphaproteobacteria</taxon>
        <taxon>Rhodobacterales</taxon>
        <taxon>Paracoccaceae</taxon>
        <taxon>Paracoccus</taxon>
    </lineage>
</organism>
<evidence type="ECO:0008006" key="4">
    <source>
        <dbReference type="Google" id="ProtNLM"/>
    </source>
</evidence>
<protein>
    <recommendedName>
        <fullName evidence="4">Lipoprotein</fullName>
    </recommendedName>
</protein>
<sequence>MKNRHVYFCLGIAAGFLLKAACDNAGRRSEMGTPEIRPAGRKLMREPPPDWDKVDEESDESFPASDPPGNY</sequence>